<feature type="region of interest" description="Disordered" evidence="2">
    <location>
        <begin position="1"/>
        <end position="35"/>
    </location>
</feature>
<feature type="region of interest" description="Disordered" evidence="2">
    <location>
        <begin position="53"/>
        <end position="93"/>
    </location>
</feature>
<dbReference type="Proteomes" id="UP001162131">
    <property type="component" value="Unassembled WGS sequence"/>
</dbReference>
<dbReference type="GO" id="GO:0016192">
    <property type="term" value="P:vesicle-mediated transport"/>
    <property type="evidence" value="ECO:0007669"/>
    <property type="project" value="InterPro"/>
</dbReference>
<reference evidence="3" key="1">
    <citation type="submission" date="2021-09" db="EMBL/GenBank/DDBJ databases">
        <authorList>
            <consortium name="AG Swart"/>
            <person name="Singh M."/>
            <person name="Singh A."/>
            <person name="Seah K."/>
            <person name="Emmerich C."/>
        </authorList>
    </citation>
    <scope>NUCLEOTIDE SEQUENCE</scope>
    <source>
        <strain evidence="3">ATCC30299</strain>
    </source>
</reference>
<evidence type="ECO:0000256" key="1">
    <source>
        <dbReference type="SAM" id="Coils"/>
    </source>
</evidence>
<evidence type="ECO:0000256" key="2">
    <source>
        <dbReference type="SAM" id="MobiDB-lite"/>
    </source>
</evidence>
<name>A0AAU9IMV4_9CILI</name>
<organism evidence="3 4">
    <name type="scientific">Blepharisma stoltei</name>
    <dbReference type="NCBI Taxonomy" id="1481888"/>
    <lineage>
        <taxon>Eukaryota</taxon>
        <taxon>Sar</taxon>
        <taxon>Alveolata</taxon>
        <taxon>Ciliophora</taxon>
        <taxon>Postciliodesmatophora</taxon>
        <taxon>Heterotrichea</taxon>
        <taxon>Heterotrichida</taxon>
        <taxon>Blepharismidae</taxon>
        <taxon>Blepharisma</taxon>
    </lineage>
</organism>
<dbReference type="GO" id="GO:0016020">
    <property type="term" value="C:membrane"/>
    <property type="evidence" value="ECO:0007669"/>
    <property type="project" value="InterPro"/>
</dbReference>
<dbReference type="AlphaFoldDB" id="A0AAU9IMV4"/>
<dbReference type="SUPFAM" id="SSF47661">
    <property type="entry name" value="t-snare proteins"/>
    <property type="match status" value="1"/>
</dbReference>
<feature type="region of interest" description="Disordered" evidence="2">
    <location>
        <begin position="547"/>
        <end position="572"/>
    </location>
</feature>
<protein>
    <submittedName>
        <fullName evidence="3">Uncharacterized protein</fullName>
    </submittedName>
</protein>
<comment type="caution">
    <text evidence="3">The sequence shown here is derived from an EMBL/GenBank/DDBJ whole genome shotgun (WGS) entry which is preliminary data.</text>
</comment>
<sequence length="590" mass="68348">MERTASKFLARRQKLKQPQQNRMVQPPPLQDFQVDEDDLDKWRVINMQYRALFKKKHDTSQDNRPISPISSDSSPEKDRKITQRKLPKLPNENAIGNKLDQQYLTKKLKEIENTQTAVVTKPSLHEKSVQDLLNLLPKGGTLLEEAEILISTNNEVIEQGTEQYENLLRNVVEELHLKEIEENQQVWSQKINSIYDEIEKITAKNNELQALLRKHSIQTQSESEEKHEIMTISNDVKDMEMKCRLSNEENQLLEETINMLKNDIAELSIKFQEKEAQLMEELNVLHHRLTSTENEQVEELANECKNIEEANEKLEKEIKEVEKMWKGEHENLKEIIEAAEDGHSLLKQELGNIKESKNKLEKERQALQAKKAKLQKRKNEFYNKSKDENKGNSFVEAKNKQALVLHIDGLLTEASRKIMDTFYGRDTKIEPENLLKKSMKNLFLKPKNLDSISPELKSIRDTLGYLKDQHNKSLENVQEANTKNIDNITSRIEDLKKASHSLSKSIGSFSNLSPIRMVSPFRESSLLSISKLKEITGKIDSKANSVRLERSPSNISQVSRSSSAVRSEDPEIEKRRMEHKLFLDRSRLGF</sequence>
<keyword evidence="1" id="KW-0175">Coiled coil</keyword>
<keyword evidence="4" id="KW-1185">Reference proteome</keyword>
<proteinExistence type="predicted"/>
<dbReference type="InterPro" id="IPR010989">
    <property type="entry name" value="SNARE"/>
</dbReference>
<dbReference type="EMBL" id="CAJZBQ010000012">
    <property type="protein sequence ID" value="CAG9314542.1"/>
    <property type="molecule type" value="Genomic_DNA"/>
</dbReference>
<evidence type="ECO:0000313" key="3">
    <source>
        <dbReference type="EMBL" id="CAG9314542.1"/>
    </source>
</evidence>
<feature type="coiled-coil region" evidence="1">
    <location>
        <begin position="191"/>
        <end position="384"/>
    </location>
</feature>
<gene>
    <name evidence="3" type="ORF">BSTOLATCC_MIC11544</name>
</gene>
<evidence type="ECO:0000313" key="4">
    <source>
        <dbReference type="Proteomes" id="UP001162131"/>
    </source>
</evidence>
<feature type="compositionally biased region" description="Low complexity" evidence="2">
    <location>
        <begin position="551"/>
        <end position="565"/>
    </location>
</feature>
<accession>A0AAU9IMV4</accession>